<feature type="transmembrane region" description="Helical" evidence="1">
    <location>
        <begin position="7"/>
        <end position="29"/>
    </location>
</feature>
<dbReference type="RefSeq" id="WP_369722718.1">
    <property type="nucleotide sequence ID" value="NZ_CP165734.1"/>
</dbReference>
<dbReference type="AlphaFoldDB" id="A0AB39XM15"/>
<proteinExistence type="predicted"/>
<reference evidence="2" key="1">
    <citation type="submission" date="2024-08" db="EMBL/GenBank/DDBJ databases">
        <authorList>
            <person name="Chaddad Z."/>
            <person name="Lamrabet M."/>
            <person name="Bouhnik O."/>
            <person name="Alami S."/>
            <person name="Wipf D."/>
            <person name="Courty P.E."/>
            <person name="Missbah El Idrissi M."/>
        </authorList>
    </citation>
    <scope>NUCLEOTIDE SEQUENCE</scope>
    <source>
        <strain evidence="2">LLZ17</strain>
    </source>
</reference>
<evidence type="ECO:0000256" key="1">
    <source>
        <dbReference type="SAM" id="Phobius"/>
    </source>
</evidence>
<keyword evidence="1" id="KW-0472">Membrane</keyword>
<gene>
    <name evidence="2" type="ORF">AB8Z38_01365</name>
</gene>
<dbReference type="EMBL" id="CP165734">
    <property type="protein sequence ID" value="XDV58225.1"/>
    <property type="molecule type" value="Genomic_DNA"/>
</dbReference>
<evidence type="ECO:0000313" key="2">
    <source>
        <dbReference type="EMBL" id="XDV58225.1"/>
    </source>
</evidence>
<accession>A0AB39XM15</accession>
<organism evidence="2">
    <name type="scientific">Bradyrhizobium sp. LLZ17</name>
    <dbReference type="NCBI Taxonomy" id="3239388"/>
    <lineage>
        <taxon>Bacteria</taxon>
        <taxon>Pseudomonadati</taxon>
        <taxon>Pseudomonadota</taxon>
        <taxon>Alphaproteobacteria</taxon>
        <taxon>Hyphomicrobiales</taxon>
        <taxon>Nitrobacteraceae</taxon>
        <taxon>Bradyrhizobium</taxon>
    </lineage>
</organism>
<keyword evidence="1" id="KW-0812">Transmembrane</keyword>
<name>A0AB39XM15_9BRAD</name>
<sequence length="50" mass="5681">MPDIVEVVLWCAALATWLMLLSAFVGNALKPLLKNIRRALEDAFKLKLKR</sequence>
<keyword evidence="1" id="KW-1133">Transmembrane helix</keyword>
<protein>
    <submittedName>
        <fullName evidence="2">Uncharacterized protein</fullName>
    </submittedName>
</protein>